<keyword evidence="3" id="KW-1185">Reference proteome</keyword>
<gene>
    <name evidence="2" type="ORF">KK062_00255</name>
</gene>
<dbReference type="EMBL" id="JAHESE010000001">
    <property type="protein sequence ID" value="MBT1706628.1"/>
    <property type="molecule type" value="Genomic_DNA"/>
</dbReference>
<name>A0AAP2DSJ3_9BACT</name>
<proteinExistence type="predicted"/>
<protein>
    <submittedName>
        <fullName evidence="2">DUF1772 domain-containing protein</fullName>
    </submittedName>
</protein>
<feature type="transmembrane region" description="Helical" evidence="1">
    <location>
        <begin position="12"/>
        <end position="37"/>
    </location>
</feature>
<sequence>MNLRTNTPTTMTLSTILLVIAAITTGLMAGLFSAWSYAVSPGLARVQDVEFIASMQAMNRAILNPVFLLCFLGTALLLPLDVYLQYRSSLPVRFWFLLAAAVLYIVGVIGITMGGNVPLNEALDAFRLDAASPEEISRQRAAFEGPWNRLNGLRTWASVLAFVLTVLACVMPGERDAA</sequence>
<evidence type="ECO:0000256" key="1">
    <source>
        <dbReference type="SAM" id="Phobius"/>
    </source>
</evidence>
<evidence type="ECO:0000313" key="3">
    <source>
        <dbReference type="Proteomes" id="UP001319080"/>
    </source>
</evidence>
<organism evidence="2 3">
    <name type="scientific">Dawidia cretensis</name>
    <dbReference type="NCBI Taxonomy" id="2782350"/>
    <lineage>
        <taxon>Bacteria</taxon>
        <taxon>Pseudomonadati</taxon>
        <taxon>Bacteroidota</taxon>
        <taxon>Cytophagia</taxon>
        <taxon>Cytophagales</taxon>
        <taxon>Chryseotaleaceae</taxon>
        <taxon>Dawidia</taxon>
    </lineage>
</organism>
<reference evidence="2 3" key="1">
    <citation type="submission" date="2021-05" db="EMBL/GenBank/DDBJ databases">
        <title>A Polyphasic approach of four new species of the genus Ohtaekwangia: Ohtaekwangia histidinii sp. nov., Ohtaekwangia cretensis sp. nov., Ohtaekwangia indiensis sp. nov., Ohtaekwangia reichenbachii sp. nov. from diverse environment.</title>
        <authorList>
            <person name="Octaviana S."/>
        </authorList>
    </citation>
    <scope>NUCLEOTIDE SEQUENCE [LARGE SCALE GENOMIC DNA]</scope>
    <source>
        <strain evidence="2 3">PWU5</strain>
    </source>
</reference>
<dbReference type="Proteomes" id="UP001319080">
    <property type="component" value="Unassembled WGS sequence"/>
</dbReference>
<accession>A0AAP2DSJ3</accession>
<dbReference type="AlphaFoldDB" id="A0AAP2DSJ3"/>
<keyword evidence="1" id="KW-0812">Transmembrane</keyword>
<dbReference type="InterPro" id="IPR013901">
    <property type="entry name" value="Anthrone_oxy"/>
</dbReference>
<comment type="caution">
    <text evidence="2">The sequence shown here is derived from an EMBL/GenBank/DDBJ whole genome shotgun (WGS) entry which is preliminary data.</text>
</comment>
<evidence type="ECO:0000313" key="2">
    <source>
        <dbReference type="EMBL" id="MBT1706628.1"/>
    </source>
</evidence>
<feature type="transmembrane region" description="Helical" evidence="1">
    <location>
        <begin position="153"/>
        <end position="173"/>
    </location>
</feature>
<feature type="transmembrane region" description="Helical" evidence="1">
    <location>
        <begin position="57"/>
        <end position="80"/>
    </location>
</feature>
<feature type="transmembrane region" description="Helical" evidence="1">
    <location>
        <begin position="92"/>
        <end position="113"/>
    </location>
</feature>
<keyword evidence="1" id="KW-0472">Membrane</keyword>
<keyword evidence="1" id="KW-1133">Transmembrane helix</keyword>
<dbReference type="Pfam" id="PF08592">
    <property type="entry name" value="Anthrone_oxy"/>
    <property type="match status" value="1"/>
</dbReference>